<dbReference type="RefSeq" id="WP_212967149.1">
    <property type="nucleotide sequence ID" value="NZ_BORB01000039.1"/>
</dbReference>
<evidence type="ECO:0000313" key="7">
    <source>
        <dbReference type="Proteomes" id="UP000679950"/>
    </source>
</evidence>
<sequence length="78" mass="8966">MDKGMIIRTIVLILALVNQILVMTGISPLPFTSEEIEYFVTGAFTVVATLWTWYKNNSITKEAKQADTYLKQLKRNRK</sequence>
<feature type="transmembrane region" description="Helical" evidence="5">
    <location>
        <begin position="7"/>
        <end position="26"/>
    </location>
</feature>
<dbReference type="Pfam" id="PF04688">
    <property type="entry name" value="Holin_SPP1"/>
    <property type="match status" value="1"/>
</dbReference>
<dbReference type="InterPro" id="IPR006479">
    <property type="entry name" value="Holin"/>
</dbReference>
<comment type="caution">
    <text evidence="6">The sequence shown here is derived from an EMBL/GenBank/DDBJ whole genome shotgun (WGS) entry which is preliminary data.</text>
</comment>
<dbReference type="EMBL" id="BORB01000039">
    <property type="protein sequence ID" value="GIN59255.1"/>
    <property type="molecule type" value="Genomic_DNA"/>
</dbReference>
<keyword evidence="2 5" id="KW-0812">Transmembrane</keyword>
<protein>
    <recommendedName>
        <fullName evidence="8">Phage holin</fullName>
    </recommendedName>
</protein>
<feature type="transmembrane region" description="Helical" evidence="5">
    <location>
        <begin position="38"/>
        <end position="54"/>
    </location>
</feature>
<evidence type="ECO:0000256" key="2">
    <source>
        <dbReference type="ARBA" id="ARBA00022692"/>
    </source>
</evidence>
<reference evidence="6 7" key="1">
    <citation type="submission" date="2021-03" db="EMBL/GenBank/DDBJ databases">
        <title>Antimicrobial resistance genes in bacteria isolated from Japanese honey, and their potential for conferring macrolide and lincosamide resistance in the American foulbrood pathogen Paenibacillus larvae.</title>
        <authorList>
            <person name="Okamoto M."/>
            <person name="Kumagai M."/>
            <person name="Kanamori H."/>
            <person name="Takamatsu D."/>
        </authorList>
    </citation>
    <scope>NUCLEOTIDE SEQUENCE [LARGE SCALE GENOMIC DNA]</scope>
    <source>
        <strain evidence="6 7">J8TS2</strain>
    </source>
</reference>
<comment type="subcellular location">
    <subcellularLocation>
        <location evidence="1">Membrane</location>
    </subcellularLocation>
</comment>
<evidence type="ECO:0000313" key="6">
    <source>
        <dbReference type="EMBL" id="GIN59255.1"/>
    </source>
</evidence>
<proteinExistence type="predicted"/>
<evidence type="ECO:0000256" key="1">
    <source>
        <dbReference type="ARBA" id="ARBA00004370"/>
    </source>
</evidence>
<evidence type="ECO:0000256" key="3">
    <source>
        <dbReference type="ARBA" id="ARBA00022989"/>
    </source>
</evidence>
<evidence type="ECO:0008006" key="8">
    <source>
        <dbReference type="Google" id="ProtNLM"/>
    </source>
</evidence>
<keyword evidence="7" id="KW-1185">Reference proteome</keyword>
<name>A0ABQ4KMU9_9BACI</name>
<accession>A0ABQ4KMU9</accession>
<organism evidence="6 7">
    <name type="scientific">Lederbergia ruris</name>
    <dbReference type="NCBI Taxonomy" id="217495"/>
    <lineage>
        <taxon>Bacteria</taxon>
        <taxon>Bacillati</taxon>
        <taxon>Bacillota</taxon>
        <taxon>Bacilli</taxon>
        <taxon>Bacillales</taxon>
        <taxon>Bacillaceae</taxon>
        <taxon>Lederbergia</taxon>
    </lineage>
</organism>
<dbReference type="Proteomes" id="UP000679950">
    <property type="component" value="Unassembled WGS sequence"/>
</dbReference>
<keyword evidence="4 5" id="KW-0472">Membrane</keyword>
<evidence type="ECO:0000256" key="5">
    <source>
        <dbReference type="SAM" id="Phobius"/>
    </source>
</evidence>
<evidence type="ECO:0000256" key="4">
    <source>
        <dbReference type="ARBA" id="ARBA00023136"/>
    </source>
</evidence>
<keyword evidence="3 5" id="KW-1133">Transmembrane helix</keyword>
<dbReference type="NCBIfam" id="TIGR01592">
    <property type="entry name" value="holin_SPP1"/>
    <property type="match status" value="1"/>
</dbReference>
<gene>
    <name evidence="6" type="ORF">J8TS2_35740</name>
</gene>